<evidence type="ECO:0000256" key="4">
    <source>
        <dbReference type="ARBA" id="ARBA00022737"/>
    </source>
</evidence>
<evidence type="ECO:0000256" key="10">
    <source>
        <dbReference type="PROSITE-ProRule" id="PRU00175"/>
    </source>
</evidence>
<evidence type="ECO:0000256" key="1">
    <source>
        <dbReference type="ARBA" id="ARBA00004123"/>
    </source>
</evidence>
<feature type="compositionally biased region" description="Polar residues" evidence="11">
    <location>
        <begin position="1"/>
        <end position="27"/>
    </location>
</feature>
<evidence type="ECO:0000313" key="15">
    <source>
        <dbReference type="EMBL" id="KAK2563834.1"/>
    </source>
</evidence>
<evidence type="ECO:0000256" key="2">
    <source>
        <dbReference type="ARBA" id="ARBA00007269"/>
    </source>
</evidence>
<feature type="domain" description="R3H" evidence="14">
    <location>
        <begin position="961"/>
        <end position="1029"/>
    </location>
</feature>
<feature type="compositionally biased region" description="Basic and acidic residues" evidence="11">
    <location>
        <begin position="249"/>
        <end position="269"/>
    </location>
</feature>
<dbReference type="GO" id="GO:0005634">
    <property type="term" value="C:nucleus"/>
    <property type="evidence" value="ECO:0007669"/>
    <property type="project" value="UniProtKB-SubCell"/>
</dbReference>
<dbReference type="InterPro" id="IPR036867">
    <property type="entry name" value="R3H_dom_sf"/>
</dbReference>
<proteinExistence type="inferred from homology"/>
<feature type="region of interest" description="Disordered" evidence="11">
    <location>
        <begin position="1"/>
        <end position="203"/>
    </location>
</feature>
<dbReference type="PROSITE" id="PS50016">
    <property type="entry name" value="ZF_PHD_2"/>
    <property type="match status" value="1"/>
</dbReference>
<dbReference type="InterPro" id="IPR019787">
    <property type="entry name" value="Znf_PHD-finger"/>
</dbReference>
<feature type="region of interest" description="Disordered" evidence="11">
    <location>
        <begin position="238"/>
        <end position="274"/>
    </location>
</feature>
<keyword evidence="7" id="KW-0805">Transcription regulation</keyword>
<evidence type="ECO:0000256" key="9">
    <source>
        <dbReference type="ARBA" id="ARBA00023242"/>
    </source>
</evidence>
<evidence type="ECO:0000256" key="8">
    <source>
        <dbReference type="ARBA" id="ARBA00023163"/>
    </source>
</evidence>
<gene>
    <name evidence="15" type="ORF">P5673_012838</name>
</gene>
<keyword evidence="5 10" id="KW-0863">Zinc-finger</keyword>
<feature type="domain" description="PHD-type" evidence="12">
    <location>
        <begin position="305"/>
        <end position="364"/>
    </location>
</feature>
<dbReference type="GO" id="GO:0000977">
    <property type="term" value="F:RNA polymerase II transcription regulatory region sequence-specific DNA binding"/>
    <property type="evidence" value="ECO:0007669"/>
    <property type="project" value="TreeGrafter"/>
</dbReference>
<dbReference type="PANTHER" id="PTHR12360">
    <property type="entry name" value="NUCLEAR TRANSCRIPTION FACTOR, X-BOX BINDING 1 NFX1"/>
    <property type="match status" value="1"/>
</dbReference>
<reference evidence="15" key="1">
    <citation type="journal article" date="2023" name="G3 (Bethesda)">
        <title>Whole genome assembly and annotation of the endangered Caribbean coral Acropora cervicornis.</title>
        <authorList>
            <person name="Selwyn J.D."/>
            <person name="Vollmer S.V."/>
        </authorList>
    </citation>
    <scope>NUCLEOTIDE SEQUENCE</scope>
    <source>
        <strain evidence="15">K2</strain>
    </source>
</reference>
<feature type="region of interest" description="Disordered" evidence="11">
    <location>
        <begin position="1046"/>
        <end position="1092"/>
    </location>
</feature>
<feature type="compositionally biased region" description="Basic and acidic residues" evidence="11">
    <location>
        <begin position="140"/>
        <end position="173"/>
    </location>
</feature>
<evidence type="ECO:0000256" key="5">
    <source>
        <dbReference type="ARBA" id="ARBA00022771"/>
    </source>
</evidence>
<keyword evidence="8" id="KW-0804">Transcription</keyword>
<keyword evidence="9" id="KW-0539">Nucleus</keyword>
<comment type="similarity">
    <text evidence="2">Belongs to the NFX1 family.</text>
</comment>
<dbReference type="SMART" id="SM00438">
    <property type="entry name" value="ZnF_NFX"/>
    <property type="match status" value="9"/>
</dbReference>
<keyword evidence="4" id="KW-0677">Repeat</keyword>
<evidence type="ECO:0000259" key="12">
    <source>
        <dbReference type="PROSITE" id="PS50016"/>
    </source>
</evidence>
<dbReference type="PROSITE" id="PS50089">
    <property type="entry name" value="ZF_RING_2"/>
    <property type="match status" value="1"/>
</dbReference>
<organism evidence="15 16">
    <name type="scientific">Acropora cervicornis</name>
    <name type="common">Staghorn coral</name>
    <dbReference type="NCBI Taxonomy" id="6130"/>
    <lineage>
        <taxon>Eukaryota</taxon>
        <taxon>Metazoa</taxon>
        <taxon>Cnidaria</taxon>
        <taxon>Anthozoa</taxon>
        <taxon>Hexacorallia</taxon>
        <taxon>Scleractinia</taxon>
        <taxon>Astrocoeniina</taxon>
        <taxon>Acroporidae</taxon>
        <taxon>Acropora</taxon>
    </lineage>
</organism>
<dbReference type="GO" id="GO:0000122">
    <property type="term" value="P:negative regulation of transcription by RNA polymerase II"/>
    <property type="evidence" value="ECO:0007669"/>
    <property type="project" value="TreeGrafter"/>
</dbReference>
<dbReference type="EMBL" id="JARQWQ010000024">
    <property type="protein sequence ID" value="KAK2563834.1"/>
    <property type="molecule type" value="Genomic_DNA"/>
</dbReference>
<evidence type="ECO:0000256" key="6">
    <source>
        <dbReference type="ARBA" id="ARBA00022833"/>
    </source>
</evidence>
<dbReference type="InterPro" id="IPR000967">
    <property type="entry name" value="Znf_NFX1"/>
</dbReference>
<dbReference type="Pfam" id="PF01424">
    <property type="entry name" value="R3H"/>
    <property type="match status" value="1"/>
</dbReference>
<evidence type="ECO:0000313" key="16">
    <source>
        <dbReference type="Proteomes" id="UP001249851"/>
    </source>
</evidence>
<dbReference type="InterPro" id="IPR034078">
    <property type="entry name" value="NFX1_fam"/>
</dbReference>
<evidence type="ECO:0000256" key="7">
    <source>
        <dbReference type="ARBA" id="ARBA00023015"/>
    </source>
</evidence>
<keyword evidence="3" id="KW-0479">Metal-binding</keyword>
<dbReference type="SUPFAM" id="SSF57850">
    <property type="entry name" value="RING/U-box"/>
    <property type="match status" value="1"/>
</dbReference>
<dbReference type="InterPro" id="IPR001841">
    <property type="entry name" value="Znf_RING"/>
</dbReference>
<evidence type="ECO:0000259" key="13">
    <source>
        <dbReference type="PROSITE" id="PS50089"/>
    </source>
</evidence>
<feature type="compositionally biased region" description="Basic residues" evidence="11">
    <location>
        <begin position="34"/>
        <end position="45"/>
    </location>
</feature>
<feature type="domain" description="RING-type" evidence="13">
    <location>
        <begin position="308"/>
        <end position="362"/>
    </location>
</feature>
<feature type="compositionally biased region" description="Polar residues" evidence="11">
    <location>
        <begin position="126"/>
        <end position="136"/>
    </location>
</feature>
<dbReference type="PANTHER" id="PTHR12360:SF12">
    <property type="entry name" value="TRANSCRIPTIONAL REPRESSOR NF-X1"/>
    <property type="match status" value="1"/>
</dbReference>
<dbReference type="Proteomes" id="UP001249851">
    <property type="component" value="Unassembled WGS sequence"/>
</dbReference>
<sequence>MSEESSGVASAMKTGNETSSVSGSVNKMSEKGPSVHKRSQQRRWKQPHDKNGSHSRGSQRHNNRQAAVRGHQMDRGREDRKRLQELEQGASYPVDTAPNMLAARQQQSGGERDAKFSDTKGDWQGAVTNGNNSNCAPDSARFKDYRDQASGEDFRKNSKYKLENSQHVLDDKRKASRRGKQFPSSSRGHYRGRGISRGYPTFGSWQVKHGHRDSFSHNKTSKNSLDFSQEDQLGDLTHANYSRELVNSDNKDTERRSNRTKPRGFDRQKRGYGSQKNDVIRALSHLNPVQSSQASSLCEQLRNETYECMVCCERVRCTAAVWSCDSCFHVFHLGCVRKWARCPTATANLEGENGGWRCPGCQNISQGIPSIYNCFCGKVLDPVWRPSEGLTPHTCGELCGKRRADASCPHRCNQLCHPGPCPSCPVMITKQCACGKTSSRVRCGQATTVLCQQVCNKVLNCFTHRCTRICHTGPCEDCQIEVQQSCYCGKQQRDNLCGTGEAGFVNRDGKSGYFSCQSKCSKKLDCGNHYCQRICHPGDCDECLLKPTLVTFCPCGKTSISELLNEARMSCLDPVPTCGSTCDKVLPCSPQRELGNHSLTEEEHRCKKDCHFGECGPCDGITKVKCRCGARVKEIPCIQKGMEEYRCERRCNKKKSCGKHKCGERCCVNTEHRCELLCRKKLSCGLHECSEPCHLGYCPPCLMSGFDELSCHCGATIMLPPIPCGTRPPECDKPCSRTHACSHPVNHPCHSEEKCPPCPYLTTKRCMGDHEFRHNIPCHVKFISCGMVCGKLLTCGHKCQKICHKPPCLGPGDSCLQPCDQLRNVCGHKCAVPCHFGSGCPAVPCEAKVTVHCKCGHRSEVFPCLQGGDQMAVTKAFQRIATETLANKMKDLQSGQCVDVSRIVKADDKHPRQLDCNDDCAIYERNKRLAEALDIENPDLSQHGGKIRYSPFLVAEAKQHLDFLKSVEDAFENLVQTTLKLSVSQRSHSFSSMNSNQRRLIHELAVFYNCSSQSYDREPKRNTVITASKGSHLPNVKLSTQIEREMKPPAPRPIPFLPSRVDQQPKPFSNQAPRKTQAWTQLPDYFNDDFGD</sequence>
<dbReference type="Gene3D" id="3.30.1370.50">
    <property type="entry name" value="R3H-like domain"/>
    <property type="match status" value="1"/>
</dbReference>
<dbReference type="InterPro" id="IPR001374">
    <property type="entry name" value="R3H_dom"/>
</dbReference>
<dbReference type="GO" id="GO:0008270">
    <property type="term" value="F:zinc ion binding"/>
    <property type="evidence" value="ECO:0007669"/>
    <property type="project" value="UniProtKB-KW"/>
</dbReference>
<evidence type="ECO:0000256" key="11">
    <source>
        <dbReference type="SAM" id="MobiDB-lite"/>
    </source>
</evidence>
<dbReference type="PROSITE" id="PS51061">
    <property type="entry name" value="R3H"/>
    <property type="match status" value="1"/>
</dbReference>
<dbReference type="GO" id="GO:0000981">
    <property type="term" value="F:DNA-binding transcription factor activity, RNA polymerase II-specific"/>
    <property type="evidence" value="ECO:0007669"/>
    <property type="project" value="TreeGrafter"/>
</dbReference>
<keyword evidence="6" id="KW-0862">Zinc</keyword>
<dbReference type="SUPFAM" id="SSF82708">
    <property type="entry name" value="R3H domain"/>
    <property type="match status" value="1"/>
</dbReference>
<dbReference type="AlphaFoldDB" id="A0AAD9QM30"/>
<dbReference type="CDD" id="cd16696">
    <property type="entry name" value="RING-CH-C4HC3_NFX1"/>
    <property type="match status" value="1"/>
</dbReference>
<reference evidence="15" key="2">
    <citation type="journal article" date="2023" name="Science">
        <title>Genomic signatures of disease resistance in endangered staghorn corals.</title>
        <authorList>
            <person name="Vollmer S.V."/>
            <person name="Selwyn J.D."/>
            <person name="Despard B.A."/>
            <person name="Roesel C.L."/>
        </authorList>
    </citation>
    <scope>NUCLEOTIDE SEQUENCE</scope>
    <source>
        <strain evidence="15">K2</strain>
    </source>
</reference>
<keyword evidence="16" id="KW-1185">Reference proteome</keyword>
<evidence type="ECO:0000256" key="3">
    <source>
        <dbReference type="ARBA" id="ARBA00022723"/>
    </source>
</evidence>
<evidence type="ECO:0000259" key="14">
    <source>
        <dbReference type="PROSITE" id="PS51061"/>
    </source>
</evidence>
<dbReference type="Pfam" id="PF01422">
    <property type="entry name" value="zf-NF-X1"/>
    <property type="match status" value="8"/>
</dbReference>
<protein>
    <submittedName>
        <fullName evidence="15">Transcriptional repressor NF-X1</fullName>
    </submittedName>
</protein>
<feature type="compositionally biased region" description="Basic and acidic residues" evidence="11">
    <location>
        <begin position="110"/>
        <end position="121"/>
    </location>
</feature>
<dbReference type="CDD" id="cd06008">
    <property type="entry name" value="NF-X1-zinc-finger"/>
    <property type="match status" value="5"/>
</dbReference>
<feature type="compositionally biased region" description="Polar residues" evidence="11">
    <location>
        <begin position="1066"/>
        <end position="1080"/>
    </location>
</feature>
<name>A0AAD9QM30_ACRCE</name>
<comment type="caution">
    <text evidence="15">The sequence shown here is derived from an EMBL/GenBank/DDBJ whole genome shotgun (WGS) entry which is preliminary data.</text>
</comment>
<comment type="subcellular location">
    <subcellularLocation>
        <location evidence="1">Nucleus</location>
    </subcellularLocation>
</comment>
<accession>A0AAD9QM30</accession>
<dbReference type="SMART" id="SM00393">
    <property type="entry name" value="R3H"/>
    <property type="match status" value="1"/>
</dbReference>
<feature type="compositionally biased region" description="Basic and acidic residues" evidence="11">
    <location>
        <begin position="71"/>
        <end position="85"/>
    </location>
</feature>